<comment type="caution">
    <text evidence="5">The sequence shown here is derived from an EMBL/GenBank/DDBJ whole genome shotgun (WGS) entry which is preliminary data.</text>
</comment>
<dbReference type="GO" id="GO:0016020">
    <property type="term" value="C:membrane"/>
    <property type="evidence" value="ECO:0000318"/>
    <property type="project" value="GO_Central"/>
</dbReference>
<dbReference type="Gene3D" id="2.70.50.30">
    <property type="entry name" value="Coagulation Factor XIII, subunit A, domain 1"/>
    <property type="match status" value="1"/>
</dbReference>
<feature type="region of interest" description="Disordered" evidence="4">
    <location>
        <begin position="1"/>
        <end position="47"/>
    </location>
</feature>
<dbReference type="GO" id="GO:0007266">
    <property type="term" value="P:Rho protein signal transduction"/>
    <property type="evidence" value="ECO:0000318"/>
    <property type="project" value="GO_Central"/>
</dbReference>
<dbReference type="Proteomes" id="UP000036987">
    <property type="component" value="Unassembled WGS sequence"/>
</dbReference>
<proteinExistence type="inferred from homology"/>
<evidence type="ECO:0000256" key="2">
    <source>
        <dbReference type="ARBA" id="ARBA00009758"/>
    </source>
</evidence>
<dbReference type="PRINTS" id="PR00492">
    <property type="entry name" value="RHOGDI"/>
</dbReference>
<comment type="subcellular location">
    <subcellularLocation>
        <location evidence="1">Cytoplasm</location>
    </subcellularLocation>
</comment>
<dbReference type="GO" id="GO:0005094">
    <property type="term" value="F:Rho GDP-dissociation inhibitor activity"/>
    <property type="evidence" value="ECO:0000318"/>
    <property type="project" value="GO_Central"/>
</dbReference>
<dbReference type="InterPro" id="IPR000406">
    <property type="entry name" value="Rho_GDI"/>
</dbReference>
<dbReference type="AlphaFoldDB" id="A0A0K9NXJ8"/>
<evidence type="ECO:0000256" key="1">
    <source>
        <dbReference type="ARBA" id="ARBA00004496"/>
    </source>
</evidence>
<evidence type="ECO:0000256" key="3">
    <source>
        <dbReference type="ARBA" id="ARBA00022490"/>
    </source>
</evidence>
<dbReference type="OMA" id="MSLVCET"/>
<organism evidence="5 6">
    <name type="scientific">Zostera marina</name>
    <name type="common">Eelgrass</name>
    <dbReference type="NCBI Taxonomy" id="29655"/>
    <lineage>
        <taxon>Eukaryota</taxon>
        <taxon>Viridiplantae</taxon>
        <taxon>Streptophyta</taxon>
        <taxon>Embryophyta</taxon>
        <taxon>Tracheophyta</taxon>
        <taxon>Spermatophyta</taxon>
        <taxon>Magnoliopsida</taxon>
        <taxon>Liliopsida</taxon>
        <taxon>Zosteraceae</taxon>
        <taxon>Zostera</taxon>
    </lineage>
</organism>
<dbReference type="InterPro" id="IPR024792">
    <property type="entry name" value="RhoGDI_dom_sf"/>
</dbReference>
<evidence type="ECO:0000313" key="5">
    <source>
        <dbReference type="EMBL" id="KMZ60640.1"/>
    </source>
</evidence>
<sequence>MEKEGEKDGNGGHLGEEEVKKKMEEASHASLCSMDEEEEEEGEKNAFLLGPQVTIKEQLEMDKDDESLRRWKENLLGSVDLSSVGENAEPDCKIVSLTLLSPDRPDLVLPLPFEENSKASVFTLKDGSHYKLRFTLTISNDLVVGLKYINTVWKKGVKVDTTKIMLGTFSPQAEPYTYELEEETTPSGFFARGNYTARTKFVDDDGKCYLDIHYHFDIRKEWPSTPSSS</sequence>
<name>A0A0K9NXJ8_ZOSMR</name>
<feature type="compositionally biased region" description="Basic and acidic residues" evidence="4">
    <location>
        <begin position="1"/>
        <end position="27"/>
    </location>
</feature>
<dbReference type="OrthoDB" id="1683373at2759"/>
<dbReference type="GO" id="GO:0005829">
    <property type="term" value="C:cytosol"/>
    <property type="evidence" value="ECO:0000318"/>
    <property type="project" value="GO_Central"/>
</dbReference>
<evidence type="ECO:0000313" key="6">
    <source>
        <dbReference type="Proteomes" id="UP000036987"/>
    </source>
</evidence>
<evidence type="ECO:0000256" key="4">
    <source>
        <dbReference type="SAM" id="MobiDB-lite"/>
    </source>
</evidence>
<dbReference type="SUPFAM" id="SSF81296">
    <property type="entry name" value="E set domains"/>
    <property type="match status" value="1"/>
</dbReference>
<dbReference type="STRING" id="29655.A0A0K9NXJ8"/>
<keyword evidence="3" id="KW-0963">Cytoplasm</keyword>
<dbReference type="PANTHER" id="PTHR10980">
    <property type="entry name" value="RHO GDP-DISSOCIATION INHIBITOR"/>
    <property type="match status" value="1"/>
</dbReference>
<reference evidence="6" key="1">
    <citation type="journal article" date="2016" name="Nature">
        <title>The genome of the seagrass Zostera marina reveals angiosperm adaptation to the sea.</title>
        <authorList>
            <person name="Olsen J.L."/>
            <person name="Rouze P."/>
            <person name="Verhelst B."/>
            <person name="Lin Y.-C."/>
            <person name="Bayer T."/>
            <person name="Collen J."/>
            <person name="Dattolo E."/>
            <person name="De Paoli E."/>
            <person name="Dittami S."/>
            <person name="Maumus F."/>
            <person name="Michel G."/>
            <person name="Kersting A."/>
            <person name="Lauritano C."/>
            <person name="Lohaus R."/>
            <person name="Toepel M."/>
            <person name="Tonon T."/>
            <person name="Vanneste K."/>
            <person name="Amirebrahimi M."/>
            <person name="Brakel J."/>
            <person name="Bostroem C."/>
            <person name="Chovatia M."/>
            <person name="Grimwood J."/>
            <person name="Jenkins J.W."/>
            <person name="Jueterbock A."/>
            <person name="Mraz A."/>
            <person name="Stam W.T."/>
            <person name="Tice H."/>
            <person name="Bornberg-Bauer E."/>
            <person name="Green P.J."/>
            <person name="Pearson G.A."/>
            <person name="Procaccini G."/>
            <person name="Duarte C.M."/>
            <person name="Schmutz J."/>
            <person name="Reusch T.B.H."/>
            <person name="Van de Peer Y."/>
        </authorList>
    </citation>
    <scope>NUCLEOTIDE SEQUENCE [LARGE SCALE GENOMIC DNA]</scope>
    <source>
        <strain evidence="6">cv. Finnish</strain>
    </source>
</reference>
<gene>
    <name evidence="5" type="ORF">ZOSMA_58G00980</name>
</gene>
<dbReference type="Pfam" id="PF02115">
    <property type="entry name" value="Rho_GDI"/>
    <property type="match status" value="1"/>
</dbReference>
<accession>A0A0K9NXJ8</accession>
<dbReference type="InterPro" id="IPR014756">
    <property type="entry name" value="Ig_E-set"/>
</dbReference>
<comment type="similarity">
    <text evidence="2">Belongs to the Rho GDI family.</text>
</comment>
<protein>
    <submittedName>
        <fullName evidence="5">Rho GDP-dissociation inhibitor 1</fullName>
    </submittedName>
</protein>
<keyword evidence="6" id="KW-1185">Reference proteome</keyword>
<dbReference type="EMBL" id="LFYR01001606">
    <property type="protein sequence ID" value="KMZ60640.1"/>
    <property type="molecule type" value="Genomic_DNA"/>
</dbReference>
<dbReference type="PANTHER" id="PTHR10980:SF61">
    <property type="entry name" value="OS01G0913600 PROTEIN"/>
    <property type="match status" value="1"/>
</dbReference>
<dbReference type="FunFam" id="2.70.50.30:FF:000002">
    <property type="entry name" value="Rho GDP-dissociation inhibitor 1"/>
    <property type="match status" value="1"/>
</dbReference>